<dbReference type="EMBL" id="CAJOBC010035476">
    <property type="protein sequence ID" value="CAF4113360.1"/>
    <property type="molecule type" value="Genomic_DNA"/>
</dbReference>
<evidence type="ECO:0000313" key="5">
    <source>
        <dbReference type="Proteomes" id="UP000663829"/>
    </source>
</evidence>
<comment type="caution">
    <text evidence="2">The sequence shown here is derived from an EMBL/GenBank/DDBJ whole genome shotgun (WGS) entry which is preliminary data.</text>
</comment>
<dbReference type="Proteomes" id="UP000663829">
    <property type="component" value="Unassembled WGS sequence"/>
</dbReference>
<proteinExistence type="predicted"/>
<dbReference type="EMBL" id="CAJNOK010011990">
    <property type="protein sequence ID" value="CAF1153287.1"/>
    <property type="molecule type" value="Genomic_DNA"/>
</dbReference>
<dbReference type="EMBL" id="CAJNOQ010012305">
    <property type="protein sequence ID" value="CAF1296981.1"/>
    <property type="molecule type" value="Genomic_DNA"/>
</dbReference>
<dbReference type="EMBL" id="CAJOBA010032198">
    <property type="protein sequence ID" value="CAF3962590.1"/>
    <property type="molecule type" value="Genomic_DNA"/>
</dbReference>
<name>A0A815DEV5_9BILA</name>
<gene>
    <name evidence="2" type="ORF">GPM918_LOCUS28325</name>
    <name evidence="1" type="ORF">OVA965_LOCUS21716</name>
    <name evidence="4" type="ORF">SRO942_LOCUS28815</name>
    <name evidence="3" type="ORF">TMI583_LOCUS22425</name>
</gene>
<evidence type="ECO:0000313" key="4">
    <source>
        <dbReference type="EMBL" id="CAF4113360.1"/>
    </source>
</evidence>
<sequence>MLDSGVYFAPSVEDTVGKARGDGAWFVAQIRMGKIFQINKNELYPVDASNPNYNKEKDILVKSSAWYSEYDTCYLNHGDDSRDEFVVKDREQIIKWVVVIERPHNSTVEYYGLDKEFDSTPCGCSYAKARFVVLFDGVPLTADEKQGEVLFGVEIRGWRPASGPRGYIATAFNTTTLEDFTENYRNVGEFTFTPDVFPGYFWFFRPFLTFSKFNVVSTNFMTAAASESFHVQGFPMRCS</sequence>
<dbReference type="Proteomes" id="UP000677228">
    <property type="component" value="Unassembled WGS sequence"/>
</dbReference>
<dbReference type="OrthoDB" id="9983509at2759"/>
<dbReference type="AlphaFoldDB" id="A0A815DEV5"/>
<dbReference type="Proteomes" id="UP000681722">
    <property type="component" value="Unassembled WGS sequence"/>
</dbReference>
<accession>A0A815DEV5</accession>
<evidence type="ECO:0000313" key="1">
    <source>
        <dbReference type="EMBL" id="CAF1153287.1"/>
    </source>
</evidence>
<organism evidence="2 5">
    <name type="scientific">Didymodactylos carnosus</name>
    <dbReference type="NCBI Taxonomy" id="1234261"/>
    <lineage>
        <taxon>Eukaryota</taxon>
        <taxon>Metazoa</taxon>
        <taxon>Spiralia</taxon>
        <taxon>Gnathifera</taxon>
        <taxon>Rotifera</taxon>
        <taxon>Eurotatoria</taxon>
        <taxon>Bdelloidea</taxon>
        <taxon>Philodinida</taxon>
        <taxon>Philodinidae</taxon>
        <taxon>Didymodactylos</taxon>
    </lineage>
</organism>
<dbReference type="Proteomes" id="UP000682733">
    <property type="component" value="Unassembled WGS sequence"/>
</dbReference>
<protein>
    <submittedName>
        <fullName evidence="2">Uncharacterized protein</fullName>
    </submittedName>
</protein>
<keyword evidence="5" id="KW-1185">Reference proteome</keyword>
<evidence type="ECO:0000313" key="2">
    <source>
        <dbReference type="EMBL" id="CAF1296981.1"/>
    </source>
</evidence>
<evidence type="ECO:0000313" key="3">
    <source>
        <dbReference type="EMBL" id="CAF3962590.1"/>
    </source>
</evidence>
<reference evidence="2" key="1">
    <citation type="submission" date="2021-02" db="EMBL/GenBank/DDBJ databases">
        <authorList>
            <person name="Nowell W R."/>
        </authorList>
    </citation>
    <scope>NUCLEOTIDE SEQUENCE</scope>
</reference>